<dbReference type="InterPro" id="IPR041492">
    <property type="entry name" value="HAD_2"/>
</dbReference>
<dbReference type="OrthoDB" id="9793014at2"/>
<gene>
    <name evidence="11" type="primary">gph</name>
    <name evidence="11" type="ORF">CSC94_12855</name>
</gene>
<dbReference type="EMBL" id="PDVP01000007">
    <property type="protein sequence ID" value="PHP66572.1"/>
    <property type="molecule type" value="Genomic_DNA"/>
</dbReference>
<dbReference type="HAMAP" id="MF_00495">
    <property type="entry name" value="GPH_hydrolase_bact"/>
    <property type="match status" value="1"/>
</dbReference>
<dbReference type="PANTHER" id="PTHR43434:SF1">
    <property type="entry name" value="PHOSPHOGLYCOLATE PHOSPHATASE"/>
    <property type="match status" value="1"/>
</dbReference>
<dbReference type="InterPro" id="IPR023198">
    <property type="entry name" value="PGP-like_dom2"/>
</dbReference>
<evidence type="ECO:0000256" key="10">
    <source>
        <dbReference type="HAMAP-Rule" id="MF_00495"/>
    </source>
</evidence>
<accession>A0A2G1QM49</accession>
<dbReference type="Gene3D" id="1.10.150.240">
    <property type="entry name" value="Putative phosphatase, domain 2"/>
    <property type="match status" value="1"/>
</dbReference>
<feature type="binding site" evidence="10">
    <location>
        <position position="13"/>
    </location>
    <ligand>
        <name>Mg(2+)</name>
        <dbReference type="ChEBI" id="CHEBI:18420"/>
    </ligand>
</feature>
<evidence type="ECO:0000256" key="4">
    <source>
        <dbReference type="ARBA" id="ARBA00006171"/>
    </source>
</evidence>
<keyword evidence="6 10" id="KW-0479">Metal-binding</keyword>
<dbReference type="PANTHER" id="PTHR43434">
    <property type="entry name" value="PHOSPHOGLYCOLATE PHOSPHATASE"/>
    <property type="match status" value="1"/>
</dbReference>
<dbReference type="InterPro" id="IPR023214">
    <property type="entry name" value="HAD_sf"/>
</dbReference>
<dbReference type="InterPro" id="IPR006439">
    <property type="entry name" value="HAD-SF_hydro_IA"/>
</dbReference>
<dbReference type="CDD" id="cd07512">
    <property type="entry name" value="HAD_PGPase"/>
    <property type="match status" value="1"/>
</dbReference>
<evidence type="ECO:0000256" key="9">
    <source>
        <dbReference type="ARBA" id="ARBA00023277"/>
    </source>
</evidence>
<dbReference type="EC" id="3.1.3.18" evidence="5 10"/>
<comment type="pathway">
    <text evidence="3 10">Organic acid metabolism; glycolate biosynthesis; glycolate from 2-phosphoglycolate: step 1/1.</text>
</comment>
<dbReference type="SUPFAM" id="SSF56784">
    <property type="entry name" value="HAD-like"/>
    <property type="match status" value="1"/>
</dbReference>
<dbReference type="SFLD" id="SFLDS00003">
    <property type="entry name" value="Haloacid_Dehalogenase"/>
    <property type="match status" value="1"/>
</dbReference>
<reference evidence="11 12" key="1">
    <citation type="submission" date="2017-10" db="EMBL/GenBank/DDBJ databases">
        <title>Sedimentibacterium mangrovi gen. nov., sp. nov., a novel member of family Phyllobacteriacea isolated from mangrove sediment.</title>
        <authorList>
            <person name="Liao H."/>
            <person name="Tian Y."/>
        </authorList>
    </citation>
    <scope>NUCLEOTIDE SEQUENCE [LARGE SCALE GENOMIC DNA]</scope>
    <source>
        <strain evidence="11 12">X9-2-2</strain>
    </source>
</reference>
<dbReference type="InterPro" id="IPR050155">
    <property type="entry name" value="HAD-like_hydrolase_sf"/>
</dbReference>
<dbReference type="Pfam" id="PF13419">
    <property type="entry name" value="HAD_2"/>
    <property type="match status" value="1"/>
</dbReference>
<evidence type="ECO:0000256" key="3">
    <source>
        <dbReference type="ARBA" id="ARBA00004818"/>
    </source>
</evidence>
<dbReference type="GO" id="GO:0046872">
    <property type="term" value="F:metal ion binding"/>
    <property type="evidence" value="ECO:0007669"/>
    <property type="project" value="UniProtKB-KW"/>
</dbReference>
<evidence type="ECO:0000313" key="11">
    <source>
        <dbReference type="EMBL" id="PHP66572.1"/>
    </source>
</evidence>
<dbReference type="PRINTS" id="PR00413">
    <property type="entry name" value="HADHALOGNASE"/>
</dbReference>
<evidence type="ECO:0000256" key="5">
    <source>
        <dbReference type="ARBA" id="ARBA00013078"/>
    </source>
</evidence>
<organism evidence="11 12">
    <name type="scientific">Zhengella mangrovi</name>
    <dbReference type="NCBI Taxonomy" id="1982044"/>
    <lineage>
        <taxon>Bacteria</taxon>
        <taxon>Pseudomonadati</taxon>
        <taxon>Pseudomonadota</taxon>
        <taxon>Alphaproteobacteria</taxon>
        <taxon>Hyphomicrobiales</taxon>
        <taxon>Notoacmeibacteraceae</taxon>
        <taxon>Zhengella</taxon>
    </lineage>
</organism>
<evidence type="ECO:0000256" key="7">
    <source>
        <dbReference type="ARBA" id="ARBA00022801"/>
    </source>
</evidence>
<dbReference type="InterPro" id="IPR036412">
    <property type="entry name" value="HAD-like_sf"/>
</dbReference>
<sequence length="244" mass="26143">MPDRETEAVIVFDLDGTLVDTAPDLLDALDHAIATAGLPPVDQAAMRAYAGHGGRAMIERAFAQNRKPLPEAERERLLAVFLDHYTGRMPGRSLPFPGALDAMRRFEDAGFALAICTNKYERLARQLLEGLGLAHRFAAIAGADTFAFRKPDPRHLTETIRRAAGDRATGLMIGDTNTDIATAKAAGLPVVAVEFGYSSEPLASLAPSIIIEHFDELTPVLARRLLKAAGAPRDKTGAPAPKAP</sequence>
<dbReference type="GO" id="GO:0008967">
    <property type="term" value="F:phosphoglycolate phosphatase activity"/>
    <property type="evidence" value="ECO:0007669"/>
    <property type="project" value="UniProtKB-UniRule"/>
</dbReference>
<evidence type="ECO:0000256" key="1">
    <source>
        <dbReference type="ARBA" id="ARBA00000830"/>
    </source>
</evidence>
<feature type="active site" description="Nucleophile" evidence="10">
    <location>
        <position position="13"/>
    </location>
</feature>
<keyword evidence="7 10" id="KW-0378">Hydrolase</keyword>
<dbReference type="GO" id="GO:0046295">
    <property type="term" value="P:glycolate biosynthetic process"/>
    <property type="evidence" value="ECO:0007669"/>
    <property type="project" value="UniProtKB-UniRule"/>
</dbReference>
<dbReference type="SFLD" id="SFLDG01129">
    <property type="entry name" value="C1.5:_HAD__Beta-PGM__Phosphata"/>
    <property type="match status" value="1"/>
</dbReference>
<dbReference type="GO" id="GO:0005829">
    <property type="term" value="C:cytosol"/>
    <property type="evidence" value="ECO:0007669"/>
    <property type="project" value="TreeGrafter"/>
</dbReference>
<comment type="catalytic activity">
    <reaction evidence="1 10">
        <text>2-phosphoglycolate + H2O = glycolate + phosphate</text>
        <dbReference type="Rhea" id="RHEA:14369"/>
        <dbReference type="ChEBI" id="CHEBI:15377"/>
        <dbReference type="ChEBI" id="CHEBI:29805"/>
        <dbReference type="ChEBI" id="CHEBI:43474"/>
        <dbReference type="ChEBI" id="CHEBI:58033"/>
        <dbReference type="EC" id="3.1.3.18"/>
    </reaction>
</comment>
<dbReference type="NCBIfam" id="TIGR01549">
    <property type="entry name" value="HAD-SF-IA-v1"/>
    <property type="match status" value="1"/>
</dbReference>
<keyword evidence="8 10" id="KW-0460">Magnesium</keyword>
<evidence type="ECO:0000256" key="6">
    <source>
        <dbReference type="ARBA" id="ARBA00022723"/>
    </source>
</evidence>
<keyword evidence="9 10" id="KW-0119">Carbohydrate metabolism</keyword>
<dbReference type="SFLD" id="SFLDG01135">
    <property type="entry name" value="C1.5.6:_HAD__Beta-PGM__Phospha"/>
    <property type="match status" value="1"/>
</dbReference>
<keyword evidence="12" id="KW-1185">Reference proteome</keyword>
<feature type="binding site" evidence="10">
    <location>
        <position position="15"/>
    </location>
    <ligand>
        <name>Mg(2+)</name>
        <dbReference type="ChEBI" id="CHEBI:18420"/>
    </ligand>
</feature>
<dbReference type="Gene3D" id="3.40.50.1000">
    <property type="entry name" value="HAD superfamily/HAD-like"/>
    <property type="match status" value="1"/>
</dbReference>
<dbReference type="GO" id="GO:0005975">
    <property type="term" value="P:carbohydrate metabolic process"/>
    <property type="evidence" value="ECO:0007669"/>
    <property type="project" value="InterPro"/>
</dbReference>
<dbReference type="RefSeq" id="WP_099306758.1">
    <property type="nucleotide sequence ID" value="NZ_PDVP01000007.1"/>
</dbReference>
<comment type="caution">
    <text evidence="11">The sequence shown here is derived from an EMBL/GenBank/DDBJ whole genome shotgun (WGS) entry which is preliminary data.</text>
</comment>
<comment type="cofactor">
    <cofactor evidence="2 10">
        <name>Mg(2+)</name>
        <dbReference type="ChEBI" id="CHEBI:18420"/>
    </cofactor>
</comment>
<evidence type="ECO:0000256" key="8">
    <source>
        <dbReference type="ARBA" id="ARBA00022842"/>
    </source>
</evidence>
<comment type="similarity">
    <text evidence="4 10">Belongs to the HAD-like hydrolase superfamily. CbbY/CbbZ/Gph/YieH family.</text>
</comment>
<evidence type="ECO:0000313" key="12">
    <source>
        <dbReference type="Proteomes" id="UP000221168"/>
    </source>
</evidence>
<proteinExistence type="inferred from homology"/>
<dbReference type="Proteomes" id="UP000221168">
    <property type="component" value="Unassembled WGS sequence"/>
</dbReference>
<protein>
    <recommendedName>
        <fullName evidence="5 10">Phosphoglycolate phosphatase</fullName>
        <shortName evidence="10">PGP</shortName>
        <shortName evidence="10">PGPase</shortName>
        <ecNumber evidence="5 10">3.1.3.18</ecNumber>
    </recommendedName>
</protein>
<dbReference type="InterPro" id="IPR037512">
    <property type="entry name" value="PGPase_prok"/>
</dbReference>
<dbReference type="GO" id="GO:0006281">
    <property type="term" value="P:DNA repair"/>
    <property type="evidence" value="ECO:0007669"/>
    <property type="project" value="TreeGrafter"/>
</dbReference>
<feature type="binding site" evidence="10">
    <location>
        <position position="175"/>
    </location>
    <ligand>
        <name>Mg(2+)</name>
        <dbReference type="ChEBI" id="CHEBI:18420"/>
    </ligand>
</feature>
<comment type="function">
    <text evidence="10">Specifically catalyzes the dephosphorylation of 2-phosphoglycolate. Is involved in the dissimilation of the intracellular 2-phosphoglycolate formed during the DNA repair of 3'-phosphoglycolate ends, a major class of DNA lesions induced by oxidative stress.</text>
</comment>
<dbReference type="UniPathway" id="UPA00865">
    <property type="reaction ID" value="UER00834"/>
</dbReference>
<dbReference type="AlphaFoldDB" id="A0A2G1QM49"/>
<evidence type="ECO:0000256" key="2">
    <source>
        <dbReference type="ARBA" id="ARBA00001946"/>
    </source>
</evidence>
<name>A0A2G1QM49_9HYPH</name>